<sequence length="85" mass="10024">MFANKMLPEKDFGAYVCWSEKMFNRTHGIERKIPNETLDANIYFNHPAVRFNREKYMPDFDADEFKCTLNPVNKTSIFLASQRLA</sequence>
<dbReference type="AlphaFoldDB" id="A0A914PM38"/>
<proteinExistence type="predicted"/>
<dbReference type="Proteomes" id="UP000887578">
    <property type="component" value="Unplaced"/>
</dbReference>
<accession>A0A914PM38</accession>
<reference evidence="2" key="1">
    <citation type="submission" date="2022-11" db="UniProtKB">
        <authorList>
            <consortium name="WormBaseParasite"/>
        </authorList>
    </citation>
    <scope>IDENTIFICATION</scope>
</reference>
<keyword evidence="1" id="KW-1185">Reference proteome</keyword>
<evidence type="ECO:0000313" key="1">
    <source>
        <dbReference type="Proteomes" id="UP000887578"/>
    </source>
</evidence>
<name>A0A914PM38_9BILA</name>
<protein>
    <submittedName>
        <fullName evidence="2">Uncharacterized protein</fullName>
    </submittedName>
</protein>
<dbReference type="WBParaSite" id="PDA_v2.g19548.t1">
    <property type="protein sequence ID" value="PDA_v2.g19548.t1"/>
    <property type="gene ID" value="PDA_v2.g19548"/>
</dbReference>
<organism evidence="1 2">
    <name type="scientific">Panagrolaimus davidi</name>
    <dbReference type="NCBI Taxonomy" id="227884"/>
    <lineage>
        <taxon>Eukaryota</taxon>
        <taxon>Metazoa</taxon>
        <taxon>Ecdysozoa</taxon>
        <taxon>Nematoda</taxon>
        <taxon>Chromadorea</taxon>
        <taxon>Rhabditida</taxon>
        <taxon>Tylenchina</taxon>
        <taxon>Panagrolaimomorpha</taxon>
        <taxon>Panagrolaimoidea</taxon>
        <taxon>Panagrolaimidae</taxon>
        <taxon>Panagrolaimus</taxon>
    </lineage>
</organism>
<evidence type="ECO:0000313" key="2">
    <source>
        <dbReference type="WBParaSite" id="PDA_v2.g19548.t1"/>
    </source>
</evidence>